<dbReference type="InterPro" id="IPR001173">
    <property type="entry name" value="Glyco_trans_2-like"/>
</dbReference>
<dbReference type="PANTHER" id="PTHR43179:SF7">
    <property type="entry name" value="RHAMNOSYLTRANSFERASE WBBL"/>
    <property type="match status" value="1"/>
</dbReference>
<feature type="non-terminal residue" evidence="2">
    <location>
        <position position="1"/>
    </location>
</feature>
<comment type="caution">
    <text evidence="2">The sequence shown here is derived from an EMBL/GenBank/DDBJ whole genome shotgun (WGS) entry which is preliminary data.</text>
</comment>
<evidence type="ECO:0000259" key="1">
    <source>
        <dbReference type="Pfam" id="PF13632"/>
    </source>
</evidence>
<dbReference type="Proteomes" id="UP000034492">
    <property type="component" value="Unassembled WGS sequence"/>
</dbReference>
<reference evidence="2 3" key="1">
    <citation type="journal article" date="2015" name="Nature">
        <title>rRNA introns, odd ribosomes, and small enigmatic genomes across a large radiation of phyla.</title>
        <authorList>
            <person name="Brown C.T."/>
            <person name="Hug L.A."/>
            <person name="Thomas B.C."/>
            <person name="Sharon I."/>
            <person name="Castelle C.J."/>
            <person name="Singh A."/>
            <person name="Wilkins M.J."/>
            <person name="Williams K.H."/>
            <person name="Banfield J.F."/>
        </authorList>
    </citation>
    <scope>NUCLEOTIDE SEQUENCE [LARGE SCALE GENOMIC DNA]</scope>
</reference>
<keyword evidence="2" id="KW-0808">Transferase</keyword>
<dbReference type="GO" id="GO:0016740">
    <property type="term" value="F:transferase activity"/>
    <property type="evidence" value="ECO:0007669"/>
    <property type="project" value="UniProtKB-KW"/>
</dbReference>
<sequence>KKQKNSGFSSTVNLGVKEAKGELIFLLNSDAVPARDCLKFILPHFKDPRVFSVGLNNGGSWSWAKFEDGYFWHYQSKEKTPKIHQTLWVSGGSGVFRKDIWEKLGGLDELFDPFYEEDLDLGYRATKRGYINLWEPKAIVEHGKTKGVIEENFSKSSVSAIAQRNQLLFIWKNITDEDLFMQHKISLIKKLLISPKYWSVLISALGKMGKLRSKRLREIKDEAISDKEILKKFKD</sequence>
<proteinExistence type="predicted"/>
<dbReference type="Gene3D" id="3.90.550.10">
    <property type="entry name" value="Spore Coat Polysaccharide Biosynthesis Protein SpsA, Chain A"/>
    <property type="match status" value="1"/>
</dbReference>
<evidence type="ECO:0000313" key="2">
    <source>
        <dbReference type="EMBL" id="KKQ08816.1"/>
    </source>
</evidence>
<dbReference type="SUPFAM" id="SSF53448">
    <property type="entry name" value="Nucleotide-diphospho-sugar transferases"/>
    <property type="match status" value="1"/>
</dbReference>
<dbReference type="EMBL" id="LBSA01000019">
    <property type="protein sequence ID" value="KKQ08816.1"/>
    <property type="molecule type" value="Genomic_DNA"/>
</dbReference>
<name>A0A0G0HY68_9BACT</name>
<dbReference type="Pfam" id="PF13632">
    <property type="entry name" value="Glyco_trans_2_3"/>
    <property type="match status" value="1"/>
</dbReference>
<dbReference type="AlphaFoldDB" id="A0A0G0HY68"/>
<dbReference type="PANTHER" id="PTHR43179">
    <property type="entry name" value="RHAMNOSYLTRANSFERASE WBBL"/>
    <property type="match status" value="1"/>
</dbReference>
<gene>
    <name evidence="2" type="ORF">US19_C0019G0001</name>
</gene>
<feature type="domain" description="Glycosyltransferase 2-like" evidence="1">
    <location>
        <begin position="24"/>
        <end position="204"/>
    </location>
</feature>
<evidence type="ECO:0000313" key="3">
    <source>
        <dbReference type="Proteomes" id="UP000034492"/>
    </source>
</evidence>
<organism evidence="2 3">
    <name type="scientific">Candidatus Daviesbacteria bacterium GW2011_GWB1_36_5</name>
    <dbReference type="NCBI Taxonomy" id="1618426"/>
    <lineage>
        <taxon>Bacteria</taxon>
        <taxon>Candidatus Daviesiibacteriota</taxon>
    </lineage>
</organism>
<accession>A0A0G0HY68</accession>
<protein>
    <submittedName>
        <fullName evidence="2">Glycosyl transferase, family 2</fullName>
    </submittedName>
</protein>
<dbReference type="InterPro" id="IPR029044">
    <property type="entry name" value="Nucleotide-diphossugar_trans"/>
</dbReference>